<name>A0A5J4VYL0_9EUKA</name>
<protein>
    <submittedName>
        <fullName evidence="1">Uncharacterized protein</fullName>
    </submittedName>
</protein>
<reference evidence="1 2" key="1">
    <citation type="submission" date="2019-03" db="EMBL/GenBank/DDBJ databases">
        <title>Single cell metagenomics reveals metabolic interactions within the superorganism composed of flagellate Streblomastix strix and complex community of Bacteroidetes bacteria on its surface.</title>
        <authorList>
            <person name="Treitli S.C."/>
            <person name="Kolisko M."/>
            <person name="Husnik F."/>
            <person name="Keeling P."/>
            <person name="Hampl V."/>
        </authorList>
    </citation>
    <scope>NUCLEOTIDE SEQUENCE [LARGE SCALE GENOMIC DNA]</scope>
    <source>
        <strain evidence="1">ST1C</strain>
    </source>
</reference>
<accession>A0A5J4VYL0</accession>
<gene>
    <name evidence="1" type="ORF">EZS28_016811</name>
</gene>
<dbReference type="AlphaFoldDB" id="A0A5J4VYL0"/>
<comment type="caution">
    <text evidence="1">The sequence shown here is derived from an EMBL/GenBank/DDBJ whole genome shotgun (WGS) entry which is preliminary data.</text>
</comment>
<evidence type="ECO:0000313" key="2">
    <source>
        <dbReference type="Proteomes" id="UP000324800"/>
    </source>
</evidence>
<dbReference type="Proteomes" id="UP000324800">
    <property type="component" value="Unassembled WGS sequence"/>
</dbReference>
<sequence length="54" mass="5608">YIIMHDQELGGSGSLYDANILFTRWIMSLGCLSTTGGNSIFEGLIGRGDAAAGG</sequence>
<proteinExistence type="predicted"/>
<dbReference type="EMBL" id="SNRW01004288">
    <property type="protein sequence ID" value="KAA6387658.1"/>
    <property type="molecule type" value="Genomic_DNA"/>
</dbReference>
<organism evidence="1 2">
    <name type="scientific">Streblomastix strix</name>
    <dbReference type="NCBI Taxonomy" id="222440"/>
    <lineage>
        <taxon>Eukaryota</taxon>
        <taxon>Metamonada</taxon>
        <taxon>Preaxostyla</taxon>
        <taxon>Oxymonadida</taxon>
        <taxon>Streblomastigidae</taxon>
        <taxon>Streblomastix</taxon>
    </lineage>
</organism>
<evidence type="ECO:0000313" key="1">
    <source>
        <dbReference type="EMBL" id="KAA6387658.1"/>
    </source>
</evidence>
<feature type="non-terminal residue" evidence="1">
    <location>
        <position position="1"/>
    </location>
</feature>